<keyword evidence="2" id="KW-1185">Reference proteome</keyword>
<gene>
    <name evidence="1" type="ORF">GGX14DRAFT_653369</name>
</gene>
<proteinExistence type="predicted"/>
<name>A0AAD6YAU2_9AGAR</name>
<protein>
    <submittedName>
        <fullName evidence="1">Uncharacterized protein</fullName>
    </submittedName>
</protein>
<dbReference type="EMBL" id="JARJCW010000053">
    <property type="protein sequence ID" value="KAJ7202879.1"/>
    <property type="molecule type" value="Genomic_DNA"/>
</dbReference>
<comment type="caution">
    <text evidence="1">The sequence shown here is derived from an EMBL/GenBank/DDBJ whole genome shotgun (WGS) entry which is preliminary data.</text>
</comment>
<accession>A0AAD6YAU2</accession>
<evidence type="ECO:0000313" key="1">
    <source>
        <dbReference type="EMBL" id="KAJ7202879.1"/>
    </source>
</evidence>
<reference evidence="1" key="1">
    <citation type="submission" date="2023-03" db="EMBL/GenBank/DDBJ databases">
        <title>Massive genome expansion in bonnet fungi (Mycena s.s.) driven by repeated elements and novel gene families across ecological guilds.</title>
        <authorList>
            <consortium name="Lawrence Berkeley National Laboratory"/>
            <person name="Harder C.B."/>
            <person name="Miyauchi S."/>
            <person name="Viragh M."/>
            <person name="Kuo A."/>
            <person name="Thoen E."/>
            <person name="Andreopoulos B."/>
            <person name="Lu D."/>
            <person name="Skrede I."/>
            <person name="Drula E."/>
            <person name="Henrissat B."/>
            <person name="Morin E."/>
            <person name="Kohler A."/>
            <person name="Barry K."/>
            <person name="LaButti K."/>
            <person name="Morin E."/>
            <person name="Salamov A."/>
            <person name="Lipzen A."/>
            <person name="Mereny Z."/>
            <person name="Hegedus B."/>
            <person name="Baldrian P."/>
            <person name="Stursova M."/>
            <person name="Weitz H."/>
            <person name="Taylor A."/>
            <person name="Grigoriev I.V."/>
            <person name="Nagy L.G."/>
            <person name="Martin F."/>
            <person name="Kauserud H."/>
        </authorList>
    </citation>
    <scope>NUCLEOTIDE SEQUENCE</scope>
    <source>
        <strain evidence="1">9144</strain>
    </source>
</reference>
<sequence>MSLPPPPPPPPQSSLSDSSQLFHISSLAAALDKLNIGIPVDDVIQAVRREDKAKRAALSECNSTQSTGLEITPEERRRRLVQLAKDAFPDGKILLPTSAVLSQFVCISRLDYVTDFLATTLKASCPTRPLRRGSYDPTSSVIGWVSISDP</sequence>
<organism evidence="1 2">
    <name type="scientific">Mycena pura</name>
    <dbReference type="NCBI Taxonomy" id="153505"/>
    <lineage>
        <taxon>Eukaryota</taxon>
        <taxon>Fungi</taxon>
        <taxon>Dikarya</taxon>
        <taxon>Basidiomycota</taxon>
        <taxon>Agaricomycotina</taxon>
        <taxon>Agaricomycetes</taxon>
        <taxon>Agaricomycetidae</taxon>
        <taxon>Agaricales</taxon>
        <taxon>Marasmiineae</taxon>
        <taxon>Mycenaceae</taxon>
        <taxon>Mycena</taxon>
    </lineage>
</organism>
<dbReference type="AlphaFoldDB" id="A0AAD6YAU2"/>
<dbReference type="Proteomes" id="UP001219525">
    <property type="component" value="Unassembled WGS sequence"/>
</dbReference>
<evidence type="ECO:0000313" key="2">
    <source>
        <dbReference type="Proteomes" id="UP001219525"/>
    </source>
</evidence>